<dbReference type="HOGENOM" id="CLU_658709_0_0_10"/>
<organism evidence="2 3">
    <name type="scientific">Saprospira grandis (strain Lewin)</name>
    <dbReference type="NCBI Taxonomy" id="984262"/>
    <lineage>
        <taxon>Bacteria</taxon>
        <taxon>Pseudomonadati</taxon>
        <taxon>Bacteroidota</taxon>
        <taxon>Saprospiria</taxon>
        <taxon>Saprospirales</taxon>
        <taxon>Saprospiraceae</taxon>
        <taxon>Saprospira</taxon>
    </lineage>
</organism>
<evidence type="ECO:0000313" key="2">
    <source>
        <dbReference type="EMBL" id="AFC23564.1"/>
    </source>
</evidence>
<keyword evidence="1" id="KW-1133">Transmembrane helix</keyword>
<dbReference type="OrthoDB" id="9817452at2"/>
<dbReference type="RefSeq" id="WP_015691216.1">
    <property type="nucleotide sequence ID" value="NC_016940.1"/>
</dbReference>
<reference evidence="2 3" key="1">
    <citation type="journal article" date="2012" name="Stand. Genomic Sci.">
        <title>Complete genome sequencing and analysis of Saprospira grandis str. Lewin, a predatory marine bacterium.</title>
        <authorList>
            <person name="Saw J.H."/>
            <person name="Yuryev A."/>
            <person name="Kanbe M."/>
            <person name="Hou S."/>
            <person name="Young A.G."/>
            <person name="Aizawa S."/>
            <person name="Alam M."/>
        </authorList>
    </citation>
    <scope>NUCLEOTIDE SEQUENCE [LARGE SCALE GENOMIC DNA]</scope>
    <source>
        <strain evidence="2 3">Lewin</strain>
    </source>
</reference>
<keyword evidence="3" id="KW-1185">Reference proteome</keyword>
<sequence length="417" mass="48539">MRNFLKILLRILPILALLGLGFWIFLQFYGSREQESWFSSQYWGQENKAQRAAAQTFMQHYKDSLQNNRLSPQFLRWAANYSQDSLQISALEAEEKLSIQLLQRHIQNQRSQRPTLIQFLQNPQYCPPDSIALLTLEKKWLRQTAPDSLQACLKKLPNCQQASPSEKQYFNNRLQLLMGKEVQTAALFAVFQEELDSLYTQLTQIDSLSPSPNYWNQLQKQKGQIDSLPKLPIEDISALFLPPFVRQDQILGLQKLSAKNSWPQSLLPLAPLLEKELPKNDSLILSPFNPLPFPNLIELNPQNKTEEKAILLAQIWQTKLLLAELGWYDQNWTIQELKTFLQKNSPLPNYFQEQLILYLRSQPGQLVRAKLQNEVLKELAYKMTKNEKALNKKQFLKQFAALPLDLWEEALDLYSPK</sequence>
<evidence type="ECO:0000256" key="1">
    <source>
        <dbReference type="SAM" id="Phobius"/>
    </source>
</evidence>
<feature type="transmembrane region" description="Helical" evidence="1">
    <location>
        <begin position="7"/>
        <end position="26"/>
    </location>
</feature>
<protein>
    <submittedName>
        <fullName evidence="2">Uncharacterized protein</fullName>
    </submittedName>
</protein>
<dbReference type="Proteomes" id="UP000007519">
    <property type="component" value="Chromosome"/>
</dbReference>
<proteinExistence type="predicted"/>
<evidence type="ECO:0000313" key="3">
    <source>
        <dbReference type="Proteomes" id="UP000007519"/>
    </source>
</evidence>
<dbReference type="KEGG" id="sgn:SGRA_0827"/>
<keyword evidence="1" id="KW-0812">Transmembrane</keyword>
<dbReference type="AlphaFoldDB" id="H6L227"/>
<dbReference type="EMBL" id="CP002831">
    <property type="protein sequence ID" value="AFC23564.1"/>
    <property type="molecule type" value="Genomic_DNA"/>
</dbReference>
<name>H6L227_SAPGL</name>
<gene>
    <name evidence="2" type="ordered locus">SGRA_0827</name>
</gene>
<keyword evidence="1" id="KW-0472">Membrane</keyword>
<dbReference type="STRING" id="984262.SGRA_0827"/>
<accession>H6L227</accession>